<evidence type="ECO:0000313" key="4">
    <source>
        <dbReference type="EMBL" id="MDT9597391.1"/>
    </source>
</evidence>
<dbReference type="InterPro" id="IPR011250">
    <property type="entry name" value="OMP/PagP_B-barrel"/>
</dbReference>
<dbReference type="SUPFAM" id="SSF56925">
    <property type="entry name" value="OMPA-like"/>
    <property type="match status" value="1"/>
</dbReference>
<name>A0ABU3Q1V3_9SPHN</name>
<evidence type="ECO:0000313" key="5">
    <source>
        <dbReference type="Proteomes" id="UP001259572"/>
    </source>
</evidence>
<reference evidence="4 5" key="1">
    <citation type="submission" date="2023-05" db="EMBL/GenBank/DDBJ databases">
        <authorList>
            <person name="Guo Y."/>
        </authorList>
    </citation>
    <scope>NUCLEOTIDE SEQUENCE [LARGE SCALE GENOMIC DNA]</scope>
    <source>
        <strain evidence="4 5">GR2756</strain>
    </source>
</reference>
<comment type="caution">
    <text evidence="4">The sequence shown here is derived from an EMBL/GenBank/DDBJ whole genome shotgun (WGS) entry which is preliminary data.</text>
</comment>
<dbReference type="RefSeq" id="WP_315722580.1">
    <property type="nucleotide sequence ID" value="NZ_JAVUPU010000001.1"/>
</dbReference>
<evidence type="ECO:0000256" key="1">
    <source>
        <dbReference type="ARBA" id="ARBA00022729"/>
    </source>
</evidence>
<evidence type="ECO:0000256" key="2">
    <source>
        <dbReference type="SAM" id="SignalP"/>
    </source>
</evidence>
<dbReference type="InterPro" id="IPR027385">
    <property type="entry name" value="Beta-barrel_OMP"/>
</dbReference>
<evidence type="ECO:0000259" key="3">
    <source>
        <dbReference type="Pfam" id="PF13505"/>
    </source>
</evidence>
<dbReference type="Gene3D" id="2.40.160.20">
    <property type="match status" value="1"/>
</dbReference>
<dbReference type="Proteomes" id="UP001259572">
    <property type="component" value="Unassembled WGS sequence"/>
</dbReference>
<dbReference type="Pfam" id="PF13505">
    <property type="entry name" value="OMP_b-brl"/>
    <property type="match status" value="1"/>
</dbReference>
<keyword evidence="5" id="KW-1185">Reference proteome</keyword>
<dbReference type="EMBL" id="JAVUPU010000001">
    <property type="protein sequence ID" value="MDT9597391.1"/>
    <property type="molecule type" value="Genomic_DNA"/>
</dbReference>
<proteinExistence type="predicted"/>
<protein>
    <submittedName>
        <fullName evidence="4">Outer membrane beta-barrel protein</fullName>
    </submittedName>
</protein>
<accession>A0ABU3Q1V3</accession>
<sequence length="192" mass="19727">MKFKLILAATAVIAAAAPSMAQVAGGRIEAVVGYDNVRVDLDDFGFAGSEDKSGVVYGIGAGYDVAVGSGASLGIDAEATDASTRYRVVDGADQGRISAGRDLYVGGRITAAVSPLFNLYGKLGYTNARYKAAATIGGTTISGASNLDGIRAGIGGQYLLGANLYVGTEYRYSNYESGVSRHQVVGALGFRF</sequence>
<feature type="signal peptide" evidence="2">
    <location>
        <begin position="1"/>
        <end position="21"/>
    </location>
</feature>
<gene>
    <name evidence="4" type="ORF">RQX22_00305</name>
</gene>
<feature type="domain" description="Outer membrane protein beta-barrel" evidence="3">
    <location>
        <begin position="8"/>
        <end position="192"/>
    </location>
</feature>
<organism evidence="4 5">
    <name type="scientific">Sphingosinicella rhizophila</name>
    <dbReference type="NCBI Taxonomy" id="3050082"/>
    <lineage>
        <taxon>Bacteria</taxon>
        <taxon>Pseudomonadati</taxon>
        <taxon>Pseudomonadota</taxon>
        <taxon>Alphaproteobacteria</taxon>
        <taxon>Sphingomonadales</taxon>
        <taxon>Sphingosinicellaceae</taxon>
        <taxon>Sphingosinicella</taxon>
    </lineage>
</organism>
<keyword evidence="1 2" id="KW-0732">Signal</keyword>
<feature type="chain" id="PRO_5047297955" evidence="2">
    <location>
        <begin position="22"/>
        <end position="192"/>
    </location>
</feature>